<dbReference type="OrthoDB" id="10676721at2759"/>
<keyword evidence="3" id="KW-1185">Reference proteome</keyword>
<feature type="region of interest" description="Disordered" evidence="1">
    <location>
        <begin position="349"/>
        <end position="432"/>
    </location>
</feature>
<reference evidence="2" key="2">
    <citation type="submission" date="2021-04" db="EMBL/GenBank/DDBJ databases">
        <authorList>
            <person name="Podell S."/>
        </authorList>
    </citation>
    <scope>NUCLEOTIDE SEQUENCE</scope>
    <source>
        <strain evidence="2">Hildebrandi</strain>
    </source>
</reference>
<name>A0A9K3LT42_9STRA</name>
<dbReference type="Proteomes" id="UP000693970">
    <property type="component" value="Unassembled WGS sequence"/>
</dbReference>
<proteinExistence type="predicted"/>
<comment type="caution">
    <text evidence="2">The sequence shown here is derived from an EMBL/GenBank/DDBJ whole genome shotgun (WGS) entry which is preliminary data.</text>
</comment>
<evidence type="ECO:0000256" key="1">
    <source>
        <dbReference type="SAM" id="MobiDB-lite"/>
    </source>
</evidence>
<accession>A0A9K3LT42</accession>
<feature type="compositionally biased region" description="Basic and acidic residues" evidence="1">
    <location>
        <begin position="380"/>
        <end position="393"/>
    </location>
</feature>
<reference evidence="2" key="1">
    <citation type="journal article" date="2021" name="Sci. Rep.">
        <title>Diploid genomic architecture of Nitzschia inconspicua, an elite biomass production diatom.</title>
        <authorList>
            <person name="Oliver A."/>
            <person name="Podell S."/>
            <person name="Pinowska A."/>
            <person name="Traller J.C."/>
            <person name="Smith S.R."/>
            <person name="McClure R."/>
            <person name="Beliaev A."/>
            <person name="Bohutskyi P."/>
            <person name="Hill E.A."/>
            <person name="Rabines A."/>
            <person name="Zheng H."/>
            <person name="Allen L.Z."/>
            <person name="Kuo A."/>
            <person name="Grigoriev I.V."/>
            <person name="Allen A.E."/>
            <person name="Hazlebeck D."/>
            <person name="Allen E.E."/>
        </authorList>
    </citation>
    <scope>NUCLEOTIDE SEQUENCE</scope>
    <source>
        <strain evidence="2">Hildebrandi</strain>
    </source>
</reference>
<organism evidence="2 3">
    <name type="scientific">Nitzschia inconspicua</name>
    <dbReference type="NCBI Taxonomy" id="303405"/>
    <lineage>
        <taxon>Eukaryota</taxon>
        <taxon>Sar</taxon>
        <taxon>Stramenopiles</taxon>
        <taxon>Ochrophyta</taxon>
        <taxon>Bacillariophyta</taxon>
        <taxon>Bacillariophyceae</taxon>
        <taxon>Bacillariophycidae</taxon>
        <taxon>Bacillariales</taxon>
        <taxon>Bacillariaceae</taxon>
        <taxon>Nitzschia</taxon>
    </lineage>
</organism>
<feature type="compositionally biased region" description="Polar residues" evidence="1">
    <location>
        <begin position="399"/>
        <end position="411"/>
    </location>
</feature>
<dbReference type="EMBL" id="JAGRRH010000007">
    <property type="protein sequence ID" value="KAG7367533.1"/>
    <property type="molecule type" value="Genomic_DNA"/>
</dbReference>
<evidence type="ECO:0000313" key="3">
    <source>
        <dbReference type="Proteomes" id="UP000693970"/>
    </source>
</evidence>
<protein>
    <submittedName>
        <fullName evidence="2">Uncharacterized protein</fullName>
    </submittedName>
</protein>
<dbReference type="AlphaFoldDB" id="A0A9K3LT42"/>
<gene>
    <name evidence="2" type="ORF">IV203_030204</name>
</gene>
<sequence>MSDTLLGQYASLLGYSSSFSRNDTTDRKTRSSSAIELKDAVAISVDSISYPSLSLSYSPVEAVSASSTPSPTREDIQMKALTCMAQQILVDVGSLPNEQQNYALEQISRHMLENFLDSFDQLVDARIRQYSKVLSNHSLSLLSASGRADVVEYKLRTLLEIGTNISFGSISIQFDNTASTKSDIKCGTNTSLPVMLVVEIDSLQFRCPSWKGKVKHPHHHHRSKLTFHAPAWIHHDYQLPPGISSTSSSSFNEVASWCSTTTTTPTTTTSGNDFSLRSNNNNFNKNLTIQVDCEVLLKEMIQEAGEVVGMVVELTNQAWTQNQKSIVPCSSSSASKESNASVAALVSVGAPTEGETGPKLRVKTVSEPELAFHPSDGMSEENKIVGFEDEHGPSKRIHSCSNDTNDSGIPPSSSRDRDSDEENANPSMSAEKASHIIDYVFDEIEDVFIPPLPPPRKKPRIEFS</sequence>
<evidence type="ECO:0000313" key="2">
    <source>
        <dbReference type="EMBL" id="KAG7367533.1"/>
    </source>
</evidence>